<organism evidence="2 3">
    <name type="scientific">Scopulibacillus darangshiensis</name>
    <dbReference type="NCBI Taxonomy" id="442528"/>
    <lineage>
        <taxon>Bacteria</taxon>
        <taxon>Bacillati</taxon>
        <taxon>Bacillota</taxon>
        <taxon>Bacilli</taxon>
        <taxon>Bacillales</taxon>
        <taxon>Sporolactobacillaceae</taxon>
        <taxon>Scopulibacillus</taxon>
    </lineage>
</organism>
<reference evidence="2 3" key="1">
    <citation type="submission" date="2019-03" db="EMBL/GenBank/DDBJ databases">
        <title>Genomic Encyclopedia of Type Strains, Phase IV (KMG-IV): sequencing the most valuable type-strain genomes for metagenomic binning, comparative biology and taxonomic classification.</title>
        <authorList>
            <person name="Goeker M."/>
        </authorList>
    </citation>
    <scope>NUCLEOTIDE SEQUENCE [LARGE SCALE GENOMIC DNA]</scope>
    <source>
        <strain evidence="2 3">DSM 19377</strain>
    </source>
</reference>
<dbReference type="OrthoDB" id="2844905at2"/>
<dbReference type="AlphaFoldDB" id="A0A4R2P9K6"/>
<accession>A0A4R2P9K6</accession>
<evidence type="ECO:0000313" key="3">
    <source>
        <dbReference type="Proteomes" id="UP000295416"/>
    </source>
</evidence>
<gene>
    <name evidence="2" type="ORF">EV207_10287</name>
</gene>
<dbReference type="EMBL" id="SLXK01000002">
    <property type="protein sequence ID" value="TCP31597.1"/>
    <property type="molecule type" value="Genomic_DNA"/>
</dbReference>
<proteinExistence type="predicted"/>
<protein>
    <submittedName>
        <fullName evidence="2">Uncharacterized protein</fullName>
    </submittedName>
</protein>
<feature type="signal peptide" evidence="1">
    <location>
        <begin position="1"/>
        <end position="26"/>
    </location>
</feature>
<keyword evidence="3" id="KW-1185">Reference proteome</keyword>
<feature type="chain" id="PRO_5020564317" evidence="1">
    <location>
        <begin position="27"/>
        <end position="186"/>
    </location>
</feature>
<evidence type="ECO:0000256" key="1">
    <source>
        <dbReference type="SAM" id="SignalP"/>
    </source>
</evidence>
<evidence type="ECO:0000313" key="2">
    <source>
        <dbReference type="EMBL" id="TCP31597.1"/>
    </source>
</evidence>
<dbReference type="RefSeq" id="WP_132743158.1">
    <property type="nucleotide sequence ID" value="NZ_SLXK01000002.1"/>
</dbReference>
<keyword evidence="1" id="KW-0732">Signal</keyword>
<dbReference type="Proteomes" id="UP000295416">
    <property type="component" value="Unassembled WGS sequence"/>
</dbReference>
<name>A0A4R2P9K6_9BACL</name>
<sequence length="186" mass="20985">MFTRNKSFVTLIIIFTFLLHSHSASAIDLNHMVIKSKPIKDSKELVKTSDLIFLGRFEHVKHQVRTDHAVTGGQLYNFIQPISIKDMYKGSQQTSVDLLTTGVLPLPKPENPLNTLYPGPIAEGVYLVFIKKFPHQDLYYLNGGWQGLYPVISGRTIALKESGKPEFNHLKPTDIPKVIETIENAQ</sequence>
<comment type="caution">
    <text evidence="2">The sequence shown here is derived from an EMBL/GenBank/DDBJ whole genome shotgun (WGS) entry which is preliminary data.</text>
</comment>